<accession>A0ABT7N7T6</accession>
<name>A0ABT7N7T6_9BURK</name>
<sequence>MTGLTKQEAIELGYPHYNSDDPCPKCGGDKFYVNDKGCVTCEKKRTELYRQSLQERDRKYTPMERVELIAEAGGIDELEIELITQGNKKLALAWLVFKATKLRYKCIGVFDMSQDPRALKPWMKGLEEAWGFADDEETEDDDA</sequence>
<comment type="caution">
    <text evidence="1">The sequence shown here is derived from an EMBL/GenBank/DDBJ whole genome shotgun (WGS) entry which is preliminary data.</text>
</comment>
<gene>
    <name evidence="1" type="ORF">QTH91_05905</name>
</gene>
<reference evidence="1" key="1">
    <citation type="submission" date="2023-06" db="EMBL/GenBank/DDBJ databases">
        <authorList>
            <person name="Jiang Y."/>
            <person name="Liu Q."/>
        </authorList>
    </citation>
    <scope>NUCLEOTIDE SEQUENCE</scope>
    <source>
        <strain evidence="1">CGMCC 1.12089</strain>
    </source>
</reference>
<organism evidence="1 2">
    <name type="scientific">Variovorax dokdonensis</name>
    <dbReference type="NCBI Taxonomy" id="344883"/>
    <lineage>
        <taxon>Bacteria</taxon>
        <taxon>Pseudomonadati</taxon>
        <taxon>Pseudomonadota</taxon>
        <taxon>Betaproteobacteria</taxon>
        <taxon>Burkholderiales</taxon>
        <taxon>Comamonadaceae</taxon>
        <taxon>Variovorax</taxon>
    </lineage>
</organism>
<proteinExistence type="predicted"/>
<protein>
    <submittedName>
        <fullName evidence="1">Uncharacterized protein</fullName>
    </submittedName>
</protein>
<keyword evidence="2" id="KW-1185">Reference proteome</keyword>
<dbReference type="EMBL" id="JASZYV010000001">
    <property type="protein sequence ID" value="MDM0044008.1"/>
    <property type="molecule type" value="Genomic_DNA"/>
</dbReference>
<dbReference type="RefSeq" id="WP_286659075.1">
    <property type="nucleotide sequence ID" value="NZ_JASZYV010000001.1"/>
</dbReference>
<evidence type="ECO:0000313" key="2">
    <source>
        <dbReference type="Proteomes" id="UP001174908"/>
    </source>
</evidence>
<evidence type="ECO:0000313" key="1">
    <source>
        <dbReference type="EMBL" id="MDM0044008.1"/>
    </source>
</evidence>
<dbReference type="Proteomes" id="UP001174908">
    <property type="component" value="Unassembled WGS sequence"/>
</dbReference>